<reference evidence="2 3" key="1">
    <citation type="submission" date="2013-04" db="EMBL/GenBank/DDBJ databases">
        <title>Oceanococcus atlanticus 22II-S10r2 Genome Sequencing.</title>
        <authorList>
            <person name="Lai Q."/>
            <person name="Li G."/>
            <person name="Shao Z."/>
        </authorList>
    </citation>
    <scope>NUCLEOTIDE SEQUENCE [LARGE SCALE GENOMIC DNA]</scope>
    <source>
        <strain evidence="2 3">22II-S10r2</strain>
    </source>
</reference>
<protein>
    <submittedName>
        <fullName evidence="2">Type IV pilus biogenesis protein PilP</fullName>
    </submittedName>
</protein>
<organism evidence="2 3">
    <name type="scientific">Oceanococcus atlanticus</name>
    <dbReference type="NCBI Taxonomy" id="1317117"/>
    <lineage>
        <taxon>Bacteria</taxon>
        <taxon>Pseudomonadati</taxon>
        <taxon>Pseudomonadota</taxon>
        <taxon>Gammaproteobacteria</taxon>
        <taxon>Chromatiales</taxon>
        <taxon>Oceanococcaceae</taxon>
        <taxon>Oceanococcus</taxon>
    </lineage>
</organism>
<name>A0A1Y1SAT0_9GAMM</name>
<proteinExistence type="predicted"/>
<dbReference type="AlphaFoldDB" id="A0A1Y1SAT0"/>
<keyword evidence="3" id="KW-1185">Reference proteome</keyword>
<evidence type="ECO:0000313" key="2">
    <source>
        <dbReference type="EMBL" id="ORE85545.1"/>
    </source>
</evidence>
<dbReference type="Proteomes" id="UP000192342">
    <property type="component" value="Unassembled WGS sequence"/>
</dbReference>
<sequence>MMMRSKIRLALPLTLLTASLAVGGCARDMSDLDAYIADVKARKAGPIDPIPQMTPYEPFAYSRHGERTPFEPFDQDEPEQLAANNLPLNTLRPDLTRNKEPLEEFPLDGIRLMGTLEIRQQTYALLSAPDGIVHRATYGDHLGQNYGKIVKITDAQIQLEEIVPDGFGGYVKRPAVVAISDER</sequence>
<keyword evidence="1" id="KW-0732">Signal</keyword>
<dbReference type="Pfam" id="PF04351">
    <property type="entry name" value="PilP"/>
    <property type="match status" value="1"/>
</dbReference>
<evidence type="ECO:0000256" key="1">
    <source>
        <dbReference type="SAM" id="SignalP"/>
    </source>
</evidence>
<comment type="caution">
    <text evidence="2">The sequence shown here is derived from an EMBL/GenBank/DDBJ whole genome shotgun (WGS) entry which is preliminary data.</text>
</comment>
<dbReference type="Gene3D" id="2.30.30.830">
    <property type="match status" value="1"/>
</dbReference>
<evidence type="ECO:0000313" key="3">
    <source>
        <dbReference type="Proteomes" id="UP000192342"/>
    </source>
</evidence>
<dbReference type="PROSITE" id="PS51257">
    <property type="entry name" value="PROKAR_LIPOPROTEIN"/>
    <property type="match status" value="1"/>
</dbReference>
<accession>A0A1Y1SAT0</accession>
<feature type="chain" id="PRO_5012779077" evidence="1">
    <location>
        <begin position="24"/>
        <end position="183"/>
    </location>
</feature>
<dbReference type="STRING" id="1317117.ATO7_15023"/>
<dbReference type="EMBL" id="AQQV01000004">
    <property type="protein sequence ID" value="ORE85545.1"/>
    <property type="molecule type" value="Genomic_DNA"/>
</dbReference>
<dbReference type="PIRSF" id="PIRSF016481">
    <property type="entry name" value="Pilus_assembly_PilP"/>
    <property type="match status" value="1"/>
</dbReference>
<dbReference type="InterPro" id="IPR007446">
    <property type="entry name" value="PilP"/>
</dbReference>
<feature type="signal peptide" evidence="1">
    <location>
        <begin position="1"/>
        <end position="23"/>
    </location>
</feature>
<gene>
    <name evidence="2" type="ORF">ATO7_15023</name>
</gene>